<dbReference type="CDD" id="cd11386">
    <property type="entry name" value="MCP_signal"/>
    <property type="match status" value="1"/>
</dbReference>
<dbReference type="Gene3D" id="1.10.287.950">
    <property type="entry name" value="Methyl-accepting chemotaxis protein"/>
    <property type="match status" value="1"/>
</dbReference>
<comment type="similarity">
    <text evidence="3">Belongs to the methyl-accepting chemotaxis (MCP) protein family.</text>
</comment>
<keyword evidence="2 4" id="KW-0807">Transducer</keyword>
<dbReference type="InterPro" id="IPR003660">
    <property type="entry name" value="HAMP_dom"/>
</dbReference>
<dbReference type="PROSITE" id="PS50111">
    <property type="entry name" value="CHEMOTAXIS_TRANSDUC_2"/>
    <property type="match status" value="1"/>
</dbReference>
<dbReference type="InterPro" id="IPR004089">
    <property type="entry name" value="MCPsignal_dom"/>
</dbReference>
<keyword evidence="7" id="KW-0472">Membrane</keyword>
<protein>
    <submittedName>
        <fullName evidence="10">Methyl-accepting chemotaxis protein</fullName>
    </submittedName>
</protein>
<evidence type="ECO:0000256" key="2">
    <source>
        <dbReference type="ARBA" id="ARBA00023224"/>
    </source>
</evidence>
<dbReference type="EMBL" id="JBHUHT010000004">
    <property type="protein sequence ID" value="MFD2094569.1"/>
    <property type="molecule type" value="Genomic_DNA"/>
</dbReference>
<feature type="domain" description="Methyl-accepting transducer" evidence="8">
    <location>
        <begin position="406"/>
        <end position="642"/>
    </location>
</feature>
<feature type="compositionally biased region" description="Basic and acidic residues" evidence="6">
    <location>
        <begin position="423"/>
        <end position="434"/>
    </location>
</feature>
<dbReference type="Pfam" id="PF00672">
    <property type="entry name" value="HAMP"/>
    <property type="match status" value="1"/>
</dbReference>
<evidence type="ECO:0000256" key="7">
    <source>
        <dbReference type="SAM" id="Phobius"/>
    </source>
</evidence>
<dbReference type="CDD" id="cd06225">
    <property type="entry name" value="HAMP"/>
    <property type="match status" value="1"/>
</dbReference>
<evidence type="ECO:0000256" key="5">
    <source>
        <dbReference type="SAM" id="Coils"/>
    </source>
</evidence>
<evidence type="ECO:0000313" key="11">
    <source>
        <dbReference type="Proteomes" id="UP001597380"/>
    </source>
</evidence>
<organism evidence="10 11">
    <name type="scientific">Corallincola platygyrae</name>
    <dbReference type="NCBI Taxonomy" id="1193278"/>
    <lineage>
        <taxon>Bacteria</taxon>
        <taxon>Pseudomonadati</taxon>
        <taxon>Pseudomonadota</taxon>
        <taxon>Gammaproteobacteria</taxon>
        <taxon>Alteromonadales</taxon>
        <taxon>Psychromonadaceae</taxon>
        <taxon>Corallincola</taxon>
    </lineage>
</organism>
<dbReference type="InterPro" id="IPR024478">
    <property type="entry name" value="HlyB_4HB_MCP"/>
</dbReference>
<keyword evidence="7" id="KW-1133">Transmembrane helix</keyword>
<evidence type="ECO:0000259" key="9">
    <source>
        <dbReference type="PROSITE" id="PS50885"/>
    </source>
</evidence>
<dbReference type="RefSeq" id="WP_345338736.1">
    <property type="nucleotide sequence ID" value="NZ_BAABLI010000007.1"/>
</dbReference>
<feature type="domain" description="HAMP" evidence="9">
    <location>
        <begin position="349"/>
        <end position="401"/>
    </location>
</feature>
<gene>
    <name evidence="10" type="ORF">ACFSJ3_01105</name>
</gene>
<feature type="region of interest" description="Disordered" evidence="6">
    <location>
        <begin position="410"/>
        <end position="434"/>
    </location>
</feature>
<accession>A0ABW4XHN5</accession>
<dbReference type="PANTHER" id="PTHR32089:SF70">
    <property type="entry name" value="ENERGY TAXIS MODULATING METHYL ACCEPTING SENSORY TRANSDUCER"/>
    <property type="match status" value="1"/>
</dbReference>
<evidence type="ECO:0000256" key="1">
    <source>
        <dbReference type="ARBA" id="ARBA00004370"/>
    </source>
</evidence>
<keyword evidence="11" id="KW-1185">Reference proteome</keyword>
<dbReference type="Pfam" id="PF12729">
    <property type="entry name" value="4HB_MCP_1"/>
    <property type="match status" value="1"/>
</dbReference>
<name>A0ABW4XHN5_9GAMM</name>
<keyword evidence="7" id="KW-0812">Transmembrane</keyword>
<evidence type="ECO:0000256" key="6">
    <source>
        <dbReference type="SAM" id="MobiDB-lite"/>
    </source>
</evidence>
<dbReference type="PANTHER" id="PTHR32089">
    <property type="entry name" value="METHYL-ACCEPTING CHEMOTAXIS PROTEIN MCPB"/>
    <property type="match status" value="1"/>
</dbReference>
<proteinExistence type="inferred from homology"/>
<evidence type="ECO:0000313" key="10">
    <source>
        <dbReference type="EMBL" id="MFD2094569.1"/>
    </source>
</evidence>
<evidence type="ECO:0000259" key="8">
    <source>
        <dbReference type="PROSITE" id="PS50111"/>
    </source>
</evidence>
<dbReference type="SMART" id="SM00283">
    <property type="entry name" value="MA"/>
    <property type="match status" value="1"/>
</dbReference>
<evidence type="ECO:0000256" key="3">
    <source>
        <dbReference type="ARBA" id="ARBA00029447"/>
    </source>
</evidence>
<feature type="transmembrane region" description="Helical" evidence="7">
    <location>
        <begin position="325"/>
        <end position="345"/>
    </location>
</feature>
<evidence type="ECO:0000256" key="4">
    <source>
        <dbReference type="PROSITE-ProRule" id="PRU00284"/>
    </source>
</evidence>
<reference evidence="11" key="1">
    <citation type="journal article" date="2019" name="Int. J. Syst. Evol. Microbiol.">
        <title>The Global Catalogue of Microorganisms (GCM) 10K type strain sequencing project: providing services to taxonomists for standard genome sequencing and annotation.</title>
        <authorList>
            <consortium name="The Broad Institute Genomics Platform"/>
            <consortium name="The Broad Institute Genome Sequencing Center for Infectious Disease"/>
            <person name="Wu L."/>
            <person name="Ma J."/>
        </authorList>
    </citation>
    <scope>NUCLEOTIDE SEQUENCE [LARGE SCALE GENOMIC DNA]</scope>
    <source>
        <strain evidence="11">CGMCC 1.10992</strain>
    </source>
</reference>
<dbReference type="SUPFAM" id="SSF58104">
    <property type="entry name" value="Methyl-accepting chemotaxis protein (MCP) signaling domain"/>
    <property type="match status" value="1"/>
</dbReference>
<keyword evidence="5" id="KW-0175">Coiled coil</keyword>
<dbReference type="Proteomes" id="UP001597380">
    <property type="component" value="Unassembled WGS sequence"/>
</dbReference>
<feature type="compositionally biased region" description="Polar residues" evidence="6">
    <location>
        <begin position="410"/>
        <end position="422"/>
    </location>
</feature>
<dbReference type="PROSITE" id="PS50885">
    <property type="entry name" value="HAMP"/>
    <property type="match status" value="1"/>
</dbReference>
<feature type="transmembrane region" description="Helical" evidence="7">
    <location>
        <begin position="20"/>
        <end position="45"/>
    </location>
</feature>
<feature type="coiled-coil region" evidence="5">
    <location>
        <begin position="93"/>
        <end position="137"/>
    </location>
</feature>
<comment type="subcellular location">
    <subcellularLocation>
        <location evidence="1">Membrane</location>
    </subcellularLocation>
</comment>
<dbReference type="Pfam" id="PF00015">
    <property type="entry name" value="MCPsignal"/>
    <property type="match status" value="1"/>
</dbReference>
<comment type="caution">
    <text evidence="10">The sequence shown here is derived from an EMBL/GenBank/DDBJ whole genome shotgun (WGS) entry which is preliminary data.</text>
</comment>
<sequence length="678" mass="73974">MSKNKSQKGNLLNVLNNVSVVLRVSIGFAVLVGLMLIISGVSLLGMTGLNSQLVKVTNDAVPLVEEANKASITLLTANKHFKDFITSKDVAAMDQAEQAFADSESQLKAQLESLSTVAGEQQEIQSLLSQLSFLDERFFGEARAAMASYRQIQANKAQVNSEVADFYIMLPQLKKFIGDAVHKLQDDYIRNAMEEYFLALNSMEGPTIKALSSDQLEEVDRIIAQNGRNHKNYKTKLDDLEYEIPSLQNDVGFILERLDKALISSDGVLANHRNLVFLTDDVFNNAAEAAGAIEEANGILEQVTQQATSFVNKASNDASAALKNGLAWVTILGLLSVALAAIIAWSTAVGIRKPLKNILDVLSAIVDGDMTRKVDVKGENEFGQLGDWVNKLNDQMRDILVKLTETSHQLSHVAESNQQTSTRSRDELDRQRHETASVATAMTEMSASVKEVAYSANVTLEKVLEVESASNTGREVMSQNITTTHQLSEKLQQSSTVIGEVDGYSSDIGGILVVIRGIAEQTNLLALNAAIEAARAGEQGRGFAVVADEVRNLAQKTGESITEIQAMIESLQSSAKRAVDVVSECFHEMEASVMQASDANSAMEEIQGIITQISDMSSQIAAAAEEQQCTAEEITRNINHISDISDENYQGIEDITQRSSELERLAHDQDKLVDRFKL</sequence>